<gene>
    <name evidence="2" type="ORF">SAMN05216277_10688</name>
</gene>
<proteinExistence type="predicted"/>
<keyword evidence="1" id="KW-0472">Membrane</keyword>
<dbReference type="EMBL" id="FOXI01000006">
    <property type="protein sequence ID" value="SFP69328.1"/>
    <property type="molecule type" value="Genomic_DNA"/>
</dbReference>
<dbReference type="RefSeq" id="WP_074878115.1">
    <property type="nucleotide sequence ID" value="NZ_FOXI01000006.1"/>
</dbReference>
<organism evidence="2 3">
    <name type="scientific">Halolamina pelagica</name>
    <dbReference type="NCBI Taxonomy" id="699431"/>
    <lineage>
        <taxon>Archaea</taxon>
        <taxon>Methanobacteriati</taxon>
        <taxon>Methanobacteriota</taxon>
        <taxon>Stenosarchaea group</taxon>
        <taxon>Halobacteria</taxon>
        <taxon>Halobacteriales</taxon>
        <taxon>Haloferacaceae</taxon>
    </lineage>
</organism>
<evidence type="ECO:0000313" key="2">
    <source>
        <dbReference type="EMBL" id="SFP69328.1"/>
    </source>
</evidence>
<keyword evidence="1" id="KW-0812">Transmembrane</keyword>
<feature type="transmembrane region" description="Helical" evidence="1">
    <location>
        <begin position="46"/>
        <end position="64"/>
    </location>
</feature>
<evidence type="ECO:0000313" key="3">
    <source>
        <dbReference type="Proteomes" id="UP000183769"/>
    </source>
</evidence>
<evidence type="ECO:0000256" key="1">
    <source>
        <dbReference type="SAM" id="Phobius"/>
    </source>
</evidence>
<dbReference type="AlphaFoldDB" id="A0A1I5SF07"/>
<accession>A0A1I5SF07</accession>
<reference evidence="3" key="1">
    <citation type="submission" date="2016-10" db="EMBL/GenBank/DDBJ databases">
        <authorList>
            <person name="Varghese N."/>
            <person name="Submissions S."/>
        </authorList>
    </citation>
    <scope>NUCLEOTIDE SEQUENCE [LARGE SCALE GENOMIC DNA]</scope>
    <source>
        <strain evidence="3">CGMCC 1.10329</strain>
    </source>
</reference>
<keyword evidence="1" id="KW-1133">Transmembrane helix</keyword>
<dbReference type="Proteomes" id="UP000183769">
    <property type="component" value="Unassembled WGS sequence"/>
</dbReference>
<sequence>MANAGSTHSTVRDDAPLLAFALGLLCLLAMVPVTLGALAGYLTLGAAVPVLAVGAGAAVLSLVVA</sequence>
<keyword evidence="3" id="KW-1185">Reference proteome</keyword>
<name>A0A1I5SF07_9EURY</name>
<protein>
    <submittedName>
        <fullName evidence="2">Uncharacterized protein</fullName>
    </submittedName>
</protein>